<dbReference type="EMBL" id="BQNB010015994">
    <property type="protein sequence ID" value="GJT46545.1"/>
    <property type="molecule type" value="Genomic_DNA"/>
</dbReference>
<evidence type="ECO:0000256" key="1">
    <source>
        <dbReference type="SAM" id="Coils"/>
    </source>
</evidence>
<evidence type="ECO:0000313" key="3">
    <source>
        <dbReference type="EMBL" id="GJT46545.1"/>
    </source>
</evidence>
<keyword evidence="1" id="KW-0175">Coiled coil</keyword>
<proteinExistence type="predicted"/>
<evidence type="ECO:0000256" key="2">
    <source>
        <dbReference type="SAM" id="MobiDB-lite"/>
    </source>
</evidence>
<name>A0ABQ5E6P6_9ASTR</name>
<feature type="coiled-coil region" evidence="1">
    <location>
        <begin position="156"/>
        <end position="228"/>
    </location>
</feature>
<reference evidence="3" key="2">
    <citation type="submission" date="2022-01" db="EMBL/GenBank/DDBJ databases">
        <authorList>
            <person name="Yamashiro T."/>
            <person name="Shiraishi A."/>
            <person name="Satake H."/>
            <person name="Nakayama K."/>
        </authorList>
    </citation>
    <scope>NUCLEOTIDE SEQUENCE</scope>
</reference>
<organism evidence="3 4">
    <name type="scientific">Tanacetum coccineum</name>
    <dbReference type="NCBI Taxonomy" id="301880"/>
    <lineage>
        <taxon>Eukaryota</taxon>
        <taxon>Viridiplantae</taxon>
        <taxon>Streptophyta</taxon>
        <taxon>Embryophyta</taxon>
        <taxon>Tracheophyta</taxon>
        <taxon>Spermatophyta</taxon>
        <taxon>Magnoliopsida</taxon>
        <taxon>eudicotyledons</taxon>
        <taxon>Gunneridae</taxon>
        <taxon>Pentapetalae</taxon>
        <taxon>asterids</taxon>
        <taxon>campanulids</taxon>
        <taxon>Asterales</taxon>
        <taxon>Asteraceae</taxon>
        <taxon>Asteroideae</taxon>
        <taxon>Anthemideae</taxon>
        <taxon>Anthemidinae</taxon>
        <taxon>Tanacetum</taxon>
    </lineage>
</organism>
<evidence type="ECO:0000313" key="4">
    <source>
        <dbReference type="Proteomes" id="UP001151760"/>
    </source>
</evidence>
<keyword evidence="4" id="KW-1185">Reference proteome</keyword>
<feature type="compositionally biased region" description="Basic residues" evidence="2">
    <location>
        <begin position="1"/>
        <end position="12"/>
    </location>
</feature>
<accession>A0ABQ5E6P6</accession>
<dbReference type="Proteomes" id="UP001151760">
    <property type="component" value="Unassembled WGS sequence"/>
</dbReference>
<sequence>MGPLMNKRHRKRDRSETEANAPPKVLRTNHAFVRPGSHTRGGKSLAVMGLGAGSIVSTPIPQETPANVIGPDLLSYARPQSSKGTAAAEDPKFEKSTSFTSLAGSPGGIYQPGWGVTNDCRLDTPEACQDMVAMGSQLRLRFEQEVRLRREATAKIARRDQRIQAREEEIKKLDEEVKSLRVVETEVHSLRNRTQNLETLLEAEVGMKKAAEAKNAELVKELEILLIQFSDLQVNNDQLSQHVYTLQSQITREEKIKAAFEEFKRYKDDRCEESMELRQAFANVVSAGITKGFFDGLKYGVELGEVKLDLANIEAYDPKAEGKFTATMQALKDLKYPLIDELEKLKDAPMDIIMASLYLESDTGEDAPQWIRDLRPSSAQLKISVYPEVRDPKDPWAFKEELLLKDVIAANVSRAEKKRKCQIVCRTYGVGSAHHARSNGIPVSVPTAPQGLQILLKDAASQTELSEDGASPRLVISKSLPAMYNLDWP</sequence>
<reference evidence="3" key="1">
    <citation type="journal article" date="2022" name="Int. J. Mol. Sci.">
        <title>Draft Genome of Tanacetum Coccineum: Genomic Comparison of Closely Related Tanacetum-Family Plants.</title>
        <authorList>
            <person name="Yamashiro T."/>
            <person name="Shiraishi A."/>
            <person name="Nakayama K."/>
            <person name="Satake H."/>
        </authorList>
    </citation>
    <scope>NUCLEOTIDE SEQUENCE</scope>
</reference>
<protein>
    <recommendedName>
        <fullName evidence="5">Transposase (Putative), gypsy type</fullName>
    </recommendedName>
</protein>
<gene>
    <name evidence="3" type="ORF">Tco_0955260</name>
</gene>
<comment type="caution">
    <text evidence="3">The sequence shown here is derived from an EMBL/GenBank/DDBJ whole genome shotgun (WGS) entry which is preliminary data.</text>
</comment>
<evidence type="ECO:0008006" key="5">
    <source>
        <dbReference type="Google" id="ProtNLM"/>
    </source>
</evidence>
<feature type="region of interest" description="Disordered" evidence="2">
    <location>
        <begin position="80"/>
        <end position="108"/>
    </location>
</feature>
<feature type="region of interest" description="Disordered" evidence="2">
    <location>
        <begin position="1"/>
        <end position="42"/>
    </location>
</feature>